<evidence type="ECO:0000256" key="1">
    <source>
        <dbReference type="ARBA" id="ARBA00022729"/>
    </source>
</evidence>
<accession>A0AAV1N2C0</accession>
<dbReference type="InterPro" id="IPR048290">
    <property type="entry name" value="ZP_chr"/>
</dbReference>
<proteinExistence type="predicted"/>
<comment type="caution">
    <text evidence="9">The sequence shown here is derived from an EMBL/GenBank/DDBJ whole genome shotgun (WGS) entry which is preliminary data.</text>
</comment>
<evidence type="ECO:0000313" key="10">
    <source>
        <dbReference type="Proteomes" id="UP001314229"/>
    </source>
</evidence>
<protein>
    <submittedName>
        <fullName evidence="9">Deleted in malignant brain tumors 1 protein isoform X2</fullName>
    </submittedName>
</protein>
<keyword evidence="1" id="KW-0732">Signal</keyword>
<evidence type="ECO:0000259" key="8">
    <source>
        <dbReference type="PROSITE" id="PS51034"/>
    </source>
</evidence>
<dbReference type="InterPro" id="IPR000859">
    <property type="entry name" value="CUB_dom"/>
</dbReference>
<dbReference type="PANTHER" id="PTHR14002">
    <property type="entry name" value="ENDOGLIN/TGF-BETA RECEPTOR TYPE III"/>
    <property type="match status" value="1"/>
</dbReference>
<feature type="domain" description="CUB" evidence="6">
    <location>
        <begin position="421"/>
        <end position="546"/>
    </location>
</feature>
<evidence type="ECO:0000256" key="3">
    <source>
        <dbReference type="ARBA" id="ARBA00023157"/>
    </source>
</evidence>
<dbReference type="FunFam" id="2.60.120.290:FF:000013">
    <property type="entry name" value="Membrane frizzled-related protein"/>
    <property type="match status" value="1"/>
</dbReference>
<evidence type="ECO:0000259" key="6">
    <source>
        <dbReference type="PROSITE" id="PS01180"/>
    </source>
</evidence>
<keyword evidence="3" id="KW-1015">Disulfide bond</keyword>
<name>A0AAV1N2C0_SCOSC</name>
<feature type="domain" description="SMB" evidence="7">
    <location>
        <begin position="147"/>
        <end position="186"/>
    </location>
</feature>
<keyword evidence="2" id="KW-0677">Repeat</keyword>
<feature type="domain" description="CUB" evidence="6">
    <location>
        <begin position="35"/>
        <end position="148"/>
    </location>
</feature>
<dbReference type="Pfam" id="PF01033">
    <property type="entry name" value="Somatomedin_B"/>
    <property type="match status" value="2"/>
</dbReference>
<evidence type="ECO:0000256" key="2">
    <source>
        <dbReference type="ARBA" id="ARBA00022737"/>
    </source>
</evidence>
<dbReference type="PROSITE" id="PS00524">
    <property type="entry name" value="SMB_1"/>
    <property type="match status" value="6"/>
</dbReference>
<dbReference type="EMBL" id="CAWUFR010000012">
    <property type="protein sequence ID" value="CAK6953084.1"/>
    <property type="molecule type" value="Genomic_DNA"/>
</dbReference>
<dbReference type="SUPFAM" id="SSF90188">
    <property type="entry name" value="Somatomedin B domain"/>
    <property type="match status" value="6"/>
</dbReference>
<dbReference type="SMART" id="SM00201">
    <property type="entry name" value="SO"/>
    <property type="match status" value="6"/>
</dbReference>
<dbReference type="FunFam" id="2.60.120.290:FF:000005">
    <property type="entry name" value="Procollagen C-endopeptidase enhancer 1"/>
    <property type="match status" value="1"/>
</dbReference>
<dbReference type="SMART" id="SM00042">
    <property type="entry name" value="CUB"/>
    <property type="match status" value="2"/>
</dbReference>
<dbReference type="FunFam" id="2.60.40.4100:FF:000005">
    <property type="entry name" value="Deleted in malignant brain tumors 1"/>
    <property type="match status" value="1"/>
</dbReference>
<dbReference type="InterPro" id="IPR001507">
    <property type="entry name" value="ZP_dom"/>
</dbReference>
<dbReference type="InterPro" id="IPR042235">
    <property type="entry name" value="ZP-C_dom"/>
</dbReference>
<dbReference type="PRINTS" id="PR00023">
    <property type="entry name" value="ZPELLUCIDA"/>
</dbReference>
<comment type="caution">
    <text evidence="5">Lacks conserved residue(s) required for the propagation of feature annotation.</text>
</comment>
<dbReference type="InterPro" id="IPR001212">
    <property type="entry name" value="Somatomedin_B_dom"/>
</dbReference>
<feature type="domain" description="SMB" evidence="7">
    <location>
        <begin position="198"/>
        <end position="237"/>
    </location>
</feature>
<evidence type="ECO:0000256" key="5">
    <source>
        <dbReference type="PROSITE-ProRule" id="PRU00059"/>
    </source>
</evidence>
<evidence type="ECO:0000313" key="9">
    <source>
        <dbReference type="EMBL" id="CAK6953084.1"/>
    </source>
</evidence>
<dbReference type="Pfam" id="PF00431">
    <property type="entry name" value="CUB"/>
    <property type="match status" value="2"/>
</dbReference>
<keyword evidence="10" id="KW-1185">Reference proteome</keyword>
<dbReference type="Pfam" id="PF00100">
    <property type="entry name" value="Zona_pellucida"/>
    <property type="match status" value="1"/>
</dbReference>
<dbReference type="Gene3D" id="4.10.410.20">
    <property type="match status" value="6"/>
</dbReference>
<dbReference type="PROSITE" id="PS01180">
    <property type="entry name" value="CUB"/>
    <property type="match status" value="2"/>
</dbReference>
<dbReference type="InterPro" id="IPR035914">
    <property type="entry name" value="Sperma_CUB_dom_sf"/>
</dbReference>
<dbReference type="AlphaFoldDB" id="A0AAV1N2C0"/>
<feature type="domain" description="SMB" evidence="7">
    <location>
        <begin position="386"/>
        <end position="428"/>
    </location>
</feature>
<dbReference type="PROSITE" id="PS50958">
    <property type="entry name" value="SMB_2"/>
    <property type="match status" value="6"/>
</dbReference>
<dbReference type="Gene3D" id="2.60.120.290">
    <property type="entry name" value="Spermadhesin, CUB domain"/>
    <property type="match status" value="2"/>
</dbReference>
<dbReference type="PANTHER" id="PTHR14002:SF38">
    <property type="entry name" value="CUB AND ZONA PELLUCIDA-LIKE DOMAIN-CONTAINING PROTEIN 1"/>
    <property type="match status" value="1"/>
</dbReference>
<keyword evidence="4" id="KW-0325">Glycoprotein</keyword>
<evidence type="ECO:0000256" key="4">
    <source>
        <dbReference type="ARBA" id="ARBA00023180"/>
    </source>
</evidence>
<organism evidence="9 10">
    <name type="scientific">Scomber scombrus</name>
    <name type="common">Atlantic mackerel</name>
    <name type="synonym">Scomber vernalis</name>
    <dbReference type="NCBI Taxonomy" id="13677"/>
    <lineage>
        <taxon>Eukaryota</taxon>
        <taxon>Metazoa</taxon>
        <taxon>Chordata</taxon>
        <taxon>Craniata</taxon>
        <taxon>Vertebrata</taxon>
        <taxon>Euteleostomi</taxon>
        <taxon>Actinopterygii</taxon>
        <taxon>Neopterygii</taxon>
        <taxon>Teleostei</taxon>
        <taxon>Neoteleostei</taxon>
        <taxon>Acanthomorphata</taxon>
        <taxon>Pelagiaria</taxon>
        <taxon>Scombriformes</taxon>
        <taxon>Scombridae</taxon>
        <taxon>Scomber</taxon>
    </lineage>
</organism>
<dbReference type="InterPro" id="IPR036024">
    <property type="entry name" value="Somatomedin_B-like_dom_sf"/>
</dbReference>
<dbReference type="InterPro" id="IPR055355">
    <property type="entry name" value="ZP-C"/>
</dbReference>
<dbReference type="PROSITE" id="PS51034">
    <property type="entry name" value="ZP_2"/>
    <property type="match status" value="1"/>
</dbReference>
<sequence>MYSPSFFFLTFLEKDARYTFWTNDYWATTDSYTNCGGYLYSQSDSFSSPNYPARYPNNAYCTWYIRPSSSSGQIVQLDFPVLDLENDPSCRYDAVYIYDGSSTSSRLLGKVCDGNGTTFHSSGTYLTVRFRSDSIINSPGFIANYSVVGSCRHNCGNNVRDCSCTSICQIRGDCCPDFEDYCSSTAWYPDPTTEYTTGQPSCRYSCGSHMGSCSCSYSCQYYGNCCHDFNYYCSSTTWSPEYTTEQPSCRYSCGSHMGSCSCSYSCKHNGNCCHDFNSYCYKTTESPALTTEQPSCRYRCGSHMGSCSCSSSCQYYGNCCHDFNYYCSSTTWYPEYTTEQPSCRYSCGSHMGSCSCSYSCKHNGNCCHDFNSYCYKTTESPALTTEQPSCRYRCGSHMGSCSCRSSCEYYGNCCDDYYSYCYHTTETTLDPYATEMPCGGSLFGSGTFSSPNYPSYYHDNAYCVWQLKGSFDQRIYLAFTFLQLDNCCHCDYISVYDGPSVHSQYLGKVCNNSMSSFYSSSNYMTVVFRTDSSVVGRGFNAEFMSSLQPSSGKVDCSSDNMNIVIQRSYLNSLGYDGHSLYLNDPYCRPQVSSYQVVFSFPINTCGTIRKFENGRVLYTNSLRADSSNYGKITRQSHFRLNVTCRMEQDSVSQILYEVGHNDNTSITGTGRFNTSMSFYTYSNFYYKVTEVPYVVSLNQNLYVQVDLRRGDNSLVLYIDTCVASPSPHDFQTRSYDLVRNGCPVDSTYYTYTTGTRAYARFRFKAFKFLRATESVYIQCKVLICPASDYNSVCRHRCNRRKARDVGSEHDSETLVLGPIKMKGLFTFAPYW</sequence>
<dbReference type="Proteomes" id="UP001314229">
    <property type="component" value="Unassembled WGS sequence"/>
</dbReference>
<feature type="domain" description="ZP" evidence="8">
    <location>
        <begin position="555"/>
        <end position="800"/>
    </location>
</feature>
<dbReference type="SMART" id="SM00241">
    <property type="entry name" value="ZP"/>
    <property type="match status" value="1"/>
</dbReference>
<dbReference type="SUPFAM" id="SSF49854">
    <property type="entry name" value="Spermadhesin, CUB domain"/>
    <property type="match status" value="2"/>
</dbReference>
<dbReference type="Gene3D" id="2.60.40.3210">
    <property type="entry name" value="Zona pellucida, ZP-N domain"/>
    <property type="match status" value="1"/>
</dbReference>
<dbReference type="Gene3D" id="2.60.40.4100">
    <property type="entry name" value="Zona pellucida, ZP-C domain"/>
    <property type="match status" value="1"/>
</dbReference>
<gene>
    <name evidence="9" type="ORF">FSCOSCO3_A011720</name>
</gene>
<feature type="domain" description="SMB" evidence="7">
    <location>
        <begin position="292"/>
        <end position="331"/>
    </location>
</feature>
<evidence type="ECO:0000259" key="7">
    <source>
        <dbReference type="PROSITE" id="PS50958"/>
    </source>
</evidence>
<dbReference type="CDD" id="cd00041">
    <property type="entry name" value="CUB"/>
    <property type="match status" value="2"/>
</dbReference>
<feature type="domain" description="SMB" evidence="7">
    <location>
        <begin position="245"/>
        <end position="284"/>
    </location>
</feature>
<reference evidence="9 10" key="1">
    <citation type="submission" date="2024-01" db="EMBL/GenBank/DDBJ databases">
        <authorList>
            <person name="Alioto T."/>
            <person name="Alioto T."/>
            <person name="Gomez Garrido J."/>
        </authorList>
    </citation>
    <scope>NUCLEOTIDE SEQUENCE [LARGE SCALE GENOMIC DNA]</scope>
</reference>
<feature type="domain" description="SMB" evidence="7">
    <location>
        <begin position="339"/>
        <end position="378"/>
    </location>
</feature>